<feature type="compositionally biased region" description="Basic and acidic residues" evidence="2">
    <location>
        <begin position="89"/>
        <end position="106"/>
    </location>
</feature>
<reference evidence="3" key="1">
    <citation type="submission" date="2021-06" db="EMBL/GenBank/DDBJ databases">
        <authorList>
            <person name="Kallberg Y."/>
            <person name="Tangrot J."/>
            <person name="Rosling A."/>
        </authorList>
    </citation>
    <scope>NUCLEOTIDE SEQUENCE</scope>
    <source>
        <strain evidence="3">CL551</strain>
    </source>
</reference>
<gene>
    <name evidence="3" type="ORF">AMORRO_LOCUS3842</name>
</gene>
<feature type="region of interest" description="Disordered" evidence="2">
    <location>
        <begin position="83"/>
        <end position="106"/>
    </location>
</feature>
<accession>A0A9N9A183</accession>
<feature type="region of interest" description="Disordered" evidence="2">
    <location>
        <begin position="295"/>
        <end position="315"/>
    </location>
</feature>
<dbReference type="AlphaFoldDB" id="A0A9N9A183"/>
<evidence type="ECO:0000313" key="3">
    <source>
        <dbReference type="EMBL" id="CAG8513398.1"/>
    </source>
</evidence>
<evidence type="ECO:0000256" key="2">
    <source>
        <dbReference type="SAM" id="MobiDB-lite"/>
    </source>
</evidence>
<dbReference type="OrthoDB" id="2429651at2759"/>
<evidence type="ECO:0000256" key="1">
    <source>
        <dbReference type="SAM" id="Coils"/>
    </source>
</evidence>
<feature type="coiled-coil region" evidence="1">
    <location>
        <begin position="172"/>
        <end position="257"/>
    </location>
</feature>
<evidence type="ECO:0000313" key="4">
    <source>
        <dbReference type="Proteomes" id="UP000789342"/>
    </source>
</evidence>
<proteinExistence type="predicted"/>
<sequence length="324" mass="35644">MTVLENANAGDFDNAVKCTILKSKMAGKYTSVPANDSYIVGSNFDQVSAVKLKASFSANILPTISWPETSSCQLQNKSMILVQSQQKRSNSDDYPRVSDKYMPERPSDGYGVNSERFIHADIINPIPSTSQIMKSLANDLYKKLSDMFSAKLVQSKNKDISTDDINEITKGMSKLSLNLAKMAKEFENANKDISLAKSKAKYATKLEEIKLLRNEMELLKGKLDLSQKDSSKKGSEIVSLKSKIVELVIKISELERLKSEDISGSIGSVSHDPKGRLGTQVPLFHNTACSTIIGGDDKKNIQSEEQSSITKSDDISAVIEESEI</sequence>
<keyword evidence="4" id="KW-1185">Reference proteome</keyword>
<dbReference type="EMBL" id="CAJVPV010001952">
    <property type="protein sequence ID" value="CAG8513398.1"/>
    <property type="molecule type" value="Genomic_DNA"/>
</dbReference>
<name>A0A9N9A183_9GLOM</name>
<organism evidence="3 4">
    <name type="scientific">Acaulospora morrowiae</name>
    <dbReference type="NCBI Taxonomy" id="94023"/>
    <lineage>
        <taxon>Eukaryota</taxon>
        <taxon>Fungi</taxon>
        <taxon>Fungi incertae sedis</taxon>
        <taxon>Mucoromycota</taxon>
        <taxon>Glomeromycotina</taxon>
        <taxon>Glomeromycetes</taxon>
        <taxon>Diversisporales</taxon>
        <taxon>Acaulosporaceae</taxon>
        <taxon>Acaulospora</taxon>
    </lineage>
</organism>
<comment type="caution">
    <text evidence="3">The sequence shown here is derived from an EMBL/GenBank/DDBJ whole genome shotgun (WGS) entry which is preliminary data.</text>
</comment>
<protein>
    <submittedName>
        <fullName evidence="3">18640_t:CDS:1</fullName>
    </submittedName>
</protein>
<dbReference type="Proteomes" id="UP000789342">
    <property type="component" value="Unassembled WGS sequence"/>
</dbReference>
<keyword evidence="1" id="KW-0175">Coiled coil</keyword>